<gene>
    <name evidence="3" type="ORF">SAMN05444583_105101</name>
</gene>
<dbReference type="RefSeq" id="WP_072749815.1">
    <property type="nucleotide sequence ID" value="NZ_FOAW01000005.1"/>
</dbReference>
<dbReference type="EMBL" id="FOAW01000005">
    <property type="protein sequence ID" value="SEL00292.1"/>
    <property type="molecule type" value="Genomic_DNA"/>
</dbReference>
<dbReference type="Proteomes" id="UP000198677">
    <property type="component" value="Unassembled WGS sequence"/>
</dbReference>
<dbReference type="InterPro" id="IPR002878">
    <property type="entry name" value="ChsH2_C"/>
</dbReference>
<evidence type="ECO:0000313" key="3">
    <source>
        <dbReference type="EMBL" id="SEL00292.1"/>
    </source>
</evidence>
<dbReference type="AlphaFoldDB" id="A0A1H7LMR1"/>
<feature type="region of interest" description="Disordered" evidence="1">
    <location>
        <begin position="121"/>
        <end position="150"/>
    </location>
</feature>
<reference evidence="4" key="1">
    <citation type="submission" date="2016-10" db="EMBL/GenBank/DDBJ databases">
        <authorList>
            <person name="Varghese N."/>
            <person name="Submissions S."/>
        </authorList>
    </citation>
    <scope>NUCLEOTIDE SEQUENCE [LARGE SCALE GENOMIC DNA]</scope>
    <source>
        <strain evidence="4">DSM 44675</strain>
    </source>
</reference>
<evidence type="ECO:0000313" key="4">
    <source>
        <dbReference type="Proteomes" id="UP000198677"/>
    </source>
</evidence>
<sequence length="177" mass="19124">MYHHHQLLHPGAVSRPGEIDWRDTHVGQGGASGDAARATAPSSGSGSIVSWMVVEPAPNDQHAALMPATIAIVELDDGRRIHVSVEGEVLVRTGQPVRVLFHPAIQGSRFPVRGVIGSAAGGCRQWKPPTHQPLPPPPPPPPPPNHHTHTAGDILEWFMRRRGRTTRTHATEAGWSR</sequence>
<name>A0A1H7LMR1_9NOCA</name>
<feature type="domain" description="ChsH2 C-terminal OB-fold" evidence="2">
    <location>
        <begin position="41"/>
        <end position="102"/>
    </location>
</feature>
<organism evidence="3 4">
    <name type="scientific">Rhodococcus maanshanensis</name>
    <dbReference type="NCBI Taxonomy" id="183556"/>
    <lineage>
        <taxon>Bacteria</taxon>
        <taxon>Bacillati</taxon>
        <taxon>Actinomycetota</taxon>
        <taxon>Actinomycetes</taxon>
        <taxon>Mycobacteriales</taxon>
        <taxon>Nocardiaceae</taxon>
        <taxon>Rhodococcus</taxon>
    </lineage>
</organism>
<dbReference type="SUPFAM" id="SSF50249">
    <property type="entry name" value="Nucleic acid-binding proteins"/>
    <property type="match status" value="1"/>
</dbReference>
<evidence type="ECO:0000256" key="1">
    <source>
        <dbReference type="SAM" id="MobiDB-lite"/>
    </source>
</evidence>
<keyword evidence="4" id="KW-1185">Reference proteome</keyword>
<dbReference type="InterPro" id="IPR012340">
    <property type="entry name" value="NA-bd_OB-fold"/>
</dbReference>
<proteinExistence type="predicted"/>
<accession>A0A1H7LMR1</accession>
<evidence type="ECO:0000259" key="2">
    <source>
        <dbReference type="Pfam" id="PF01796"/>
    </source>
</evidence>
<feature type="region of interest" description="Disordered" evidence="1">
    <location>
        <begin position="1"/>
        <end position="46"/>
    </location>
</feature>
<protein>
    <submittedName>
        <fullName evidence="3">DUF35 OB-fold domain-containing protein, acyl-CoA-associated</fullName>
    </submittedName>
</protein>
<feature type="compositionally biased region" description="Pro residues" evidence="1">
    <location>
        <begin position="130"/>
        <end position="145"/>
    </location>
</feature>
<dbReference type="OrthoDB" id="4275032at2"/>
<dbReference type="Pfam" id="PF01796">
    <property type="entry name" value="OB_ChsH2_C"/>
    <property type="match status" value="1"/>
</dbReference>